<protein>
    <submittedName>
        <fullName evidence="1">Uncharacterized protein</fullName>
    </submittedName>
</protein>
<name>A0A8D0HM49_SPHPU</name>
<organism evidence="1 2">
    <name type="scientific">Sphenodon punctatus</name>
    <name type="common">Tuatara</name>
    <name type="synonym">Hatteria punctata</name>
    <dbReference type="NCBI Taxonomy" id="8508"/>
    <lineage>
        <taxon>Eukaryota</taxon>
        <taxon>Metazoa</taxon>
        <taxon>Chordata</taxon>
        <taxon>Craniata</taxon>
        <taxon>Vertebrata</taxon>
        <taxon>Euteleostomi</taxon>
        <taxon>Lepidosauria</taxon>
        <taxon>Sphenodontia</taxon>
        <taxon>Sphenodontidae</taxon>
        <taxon>Sphenodon</taxon>
    </lineage>
</organism>
<accession>A0A8D0HM49</accession>
<proteinExistence type="predicted"/>
<dbReference type="Proteomes" id="UP000694392">
    <property type="component" value="Unplaced"/>
</dbReference>
<reference evidence="1" key="2">
    <citation type="submission" date="2025-09" db="UniProtKB">
        <authorList>
            <consortium name="Ensembl"/>
        </authorList>
    </citation>
    <scope>IDENTIFICATION</scope>
</reference>
<dbReference type="AlphaFoldDB" id="A0A8D0HM49"/>
<keyword evidence="2" id="KW-1185">Reference proteome</keyword>
<reference evidence="1" key="1">
    <citation type="submission" date="2025-08" db="UniProtKB">
        <authorList>
            <consortium name="Ensembl"/>
        </authorList>
    </citation>
    <scope>IDENTIFICATION</scope>
</reference>
<dbReference type="OMA" id="CFESHFT"/>
<evidence type="ECO:0000313" key="1">
    <source>
        <dbReference type="Ensembl" id="ENSSPUP00000021932.1"/>
    </source>
</evidence>
<dbReference type="Ensembl" id="ENSSPUT00000023373.1">
    <property type="protein sequence ID" value="ENSSPUP00000021932.1"/>
    <property type="gene ID" value="ENSSPUG00000016832.1"/>
</dbReference>
<sequence length="150" mass="16119">MQTLGEVIRGYGVRCHQYAHDTQLYRSFSTDPGPAVSVLTRCLAAVRIITSKNKLDTEQMAMIKETFMSTMGPSLTPVSWGSGCPAWALSTRETLTVAVADSAGSPWSFTTITRLCILPSASSKGRVVRISPLYRPTRKGTAGLLGSCSS</sequence>
<evidence type="ECO:0000313" key="2">
    <source>
        <dbReference type="Proteomes" id="UP000694392"/>
    </source>
</evidence>
<dbReference type="GeneTree" id="ENSGT01030000235101"/>